<accession>A0A564Z9V6</accession>
<gene>
    <name evidence="1" type="ORF">WMSIL1_LOCUS13923</name>
</gene>
<evidence type="ECO:0000313" key="1">
    <source>
        <dbReference type="EMBL" id="VUZ56206.1"/>
    </source>
</evidence>
<dbReference type="AlphaFoldDB" id="A0A564Z9V6"/>
<dbReference type="Proteomes" id="UP000321570">
    <property type="component" value="Unassembled WGS sequence"/>
</dbReference>
<proteinExistence type="predicted"/>
<dbReference type="Gene3D" id="2.120.10.80">
    <property type="entry name" value="Kelch-type beta propeller"/>
    <property type="match status" value="1"/>
</dbReference>
<dbReference type="EMBL" id="CABIJS010000700">
    <property type="protein sequence ID" value="VUZ56206.1"/>
    <property type="molecule type" value="Genomic_DNA"/>
</dbReference>
<dbReference type="SUPFAM" id="SSF117281">
    <property type="entry name" value="Kelch motif"/>
    <property type="match status" value="1"/>
</dbReference>
<sequence length="219" mass="25125">MDITTGQVSSLPDMIKTKCFPVGVGTEKEIFVFGTRMFSYSSDCFSKEVYDAALGRWSLLPRMIEERFGCAAVNIPDTGVLFIGGLGRNGFILRSTELLTRRSGKGGEKWQWRHFPPMNYGHRGFPLSVYFQGRVYVVGYVEFVKKMEMLDVETGGQWTFLNFFRQPLKVFSMARVGNELFIAVCNSPALYSIKLDSNPKRRLAKWRKRKFTTFVNLMM</sequence>
<protein>
    <submittedName>
        <fullName evidence="1">Uncharacterized protein</fullName>
    </submittedName>
</protein>
<name>A0A564Z9V6_HYMDI</name>
<dbReference type="InterPro" id="IPR015915">
    <property type="entry name" value="Kelch-typ_b-propeller"/>
</dbReference>
<evidence type="ECO:0000313" key="2">
    <source>
        <dbReference type="Proteomes" id="UP000321570"/>
    </source>
</evidence>
<feature type="non-terminal residue" evidence="1">
    <location>
        <position position="219"/>
    </location>
</feature>
<organism evidence="1 2">
    <name type="scientific">Hymenolepis diminuta</name>
    <name type="common">Rat tapeworm</name>
    <dbReference type="NCBI Taxonomy" id="6216"/>
    <lineage>
        <taxon>Eukaryota</taxon>
        <taxon>Metazoa</taxon>
        <taxon>Spiralia</taxon>
        <taxon>Lophotrochozoa</taxon>
        <taxon>Platyhelminthes</taxon>
        <taxon>Cestoda</taxon>
        <taxon>Eucestoda</taxon>
        <taxon>Cyclophyllidea</taxon>
        <taxon>Hymenolepididae</taxon>
        <taxon>Hymenolepis</taxon>
    </lineage>
</organism>
<reference evidence="1 2" key="1">
    <citation type="submission" date="2019-07" db="EMBL/GenBank/DDBJ databases">
        <authorList>
            <person name="Jastrzebski P J."/>
            <person name="Paukszto L."/>
            <person name="Jastrzebski P J."/>
        </authorList>
    </citation>
    <scope>NUCLEOTIDE SEQUENCE [LARGE SCALE GENOMIC DNA]</scope>
    <source>
        <strain evidence="1 2">WMS-il1</strain>
    </source>
</reference>
<keyword evidence="2" id="KW-1185">Reference proteome</keyword>